<dbReference type="Proteomes" id="UP000799537">
    <property type="component" value="Unassembled WGS sequence"/>
</dbReference>
<proteinExistence type="predicted"/>
<keyword evidence="2" id="KW-1133">Transmembrane helix</keyword>
<protein>
    <submittedName>
        <fullName evidence="3">Uncharacterized protein</fullName>
    </submittedName>
</protein>
<name>A0A6A6CQK6_ZASCE</name>
<feature type="compositionally biased region" description="Low complexity" evidence="1">
    <location>
        <begin position="74"/>
        <end position="89"/>
    </location>
</feature>
<accession>A0A6A6CQK6</accession>
<dbReference type="RefSeq" id="XP_033669367.1">
    <property type="nucleotide sequence ID" value="XM_033805761.1"/>
</dbReference>
<feature type="transmembrane region" description="Helical" evidence="2">
    <location>
        <begin position="46"/>
        <end position="70"/>
    </location>
</feature>
<keyword evidence="2" id="KW-0812">Transmembrane</keyword>
<sequence>MSGVRDPAFWKRFSVAVHMDEEQGPEPKHSDSWLARQKKKESRRTWICWTFWLCFLALIAGVVAVIIWLLSSGVLSKSSGGGSSTTTGSSGSGSS</sequence>
<keyword evidence="2" id="KW-0472">Membrane</keyword>
<feature type="region of interest" description="Disordered" evidence="1">
    <location>
        <begin position="74"/>
        <end position="95"/>
    </location>
</feature>
<dbReference type="OrthoDB" id="5353310at2759"/>
<organism evidence="3 4">
    <name type="scientific">Zasmidium cellare ATCC 36951</name>
    <dbReference type="NCBI Taxonomy" id="1080233"/>
    <lineage>
        <taxon>Eukaryota</taxon>
        <taxon>Fungi</taxon>
        <taxon>Dikarya</taxon>
        <taxon>Ascomycota</taxon>
        <taxon>Pezizomycotina</taxon>
        <taxon>Dothideomycetes</taxon>
        <taxon>Dothideomycetidae</taxon>
        <taxon>Mycosphaerellales</taxon>
        <taxon>Mycosphaerellaceae</taxon>
        <taxon>Zasmidium</taxon>
    </lineage>
</organism>
<keyword evidence="4" id="KW-1185">Reference proteome</keyword>
<dbReference type="EMBL" id="ML993590">
    <property type="protein sequence ID" value="KAF2168478.1"/>
    <property type="molecule type" value="Genomic_DNA"/>
</dbReference>
<evidence type="ECO:0000256" key="2">
    <source>
        <dbReference type="SAM" id="Phobius"/>
    </source>
</evidence>
<reference evidence="3" key="1">
    <citation type="journal article" date="2020" name="Stud. Mycol.">
        <title>101 Dothideomycetes genomes: a test case for predicting lifestyles and emergence of pathogens.</title>
        <authorList>
            <person name="Haridas S."/>
            <person name="Albert R."/>
            <person name="Binder M."/>
            <person name="Bloem J."/>
            <person name="Labutti K."/>
            <person name="Salamov A."/>
            <person name="Andreopoulos B."/>
            <person name="Baker S."/>
            <person name="Barry K."/>
            <person name="Bills G."/>
            <person name="Bluhm B."/>
            <person name="Cannon C."/>
            <person name="Castanera R."/>
            <person name="Culley D."/>
            <person name="Daum C."/>
            <person name="Ezra D."/>
            <person name="Gonzalez J."/>
            <person name="Henrissat B."/>
            <person name="Kuo A."/>
            <person name="Liang C."/>
            <person name="Lipzen A."/>
            <person name="Lutzoni F."/>
            <person name="Magnuson J."/>
            <person name="Mondo S."/>
            <person name="Nolan M."/>
            <person name="Ohm R."/>
            <person name="Pangilinan J."/>
            <person name="Park H.-J."/>
            <person name="Ramirez L."/>
            <person name="Alfaro M."/>
            <person name="Sun H."/>
            <person name="Tritt A."/>
            <person name="Yoshinaga Y."/>
            <person name="Zwiers L.-H."/>
            <person name="Turgeon B."/>
            <person name="Goodwin S."/>
            <person name="Spatafora J."/>
            <person name="Crous P."/>
            <person name="Grigoriev I."/>
        </authorList>
    </citation>
    <scope>NUCLEOTIDE SEQUENCE</scope>
    <source>
        <strain evidence="3">ATCC 36951</strain>
    </source>
</reference>
<dbReference type="GeneID" id="54559033"/>
<evidence type="ECO:0000313" key="4">
    <source>
        <dbReference type="Proteomes" id="UP000799537"/>
    </source>
</evidence>
<evidence type="ECO:0000256" key="1">
    <source>
        <dbReference type="SAM" id="MobiDB-lite"/>
    </source>
</evidence>
<evidence type="ECO:0000313" key="3">
    <source>
        <dbReference type="EMBL" id="KAF2168478.1"/>
    </source>
</evidence>
<dbReference type="AlphaFoldDB" id="A0A6A6CQK6"/>
<gene>
    <name evidence="3" type="ORF">M409DRAFT_21227</name>
</gene>